<proteinExistence type="predicted"/>
<evidence type="ECO:0008006" key="3">
    <source>
        <dbReference type="Google" id="ProtNLM"/>
    </source>
</evidence>
<dbReference type="EMBL" id="CAIJDO010000090">
    <property type="protein sequence ID" value="CAD0002492.1"/>
    <property type="molecule type" value="Genomic_DNA"/>
</dbReference>
<dbReference type="AlphaFoldDB" id="A0A6V6YUY0"/>
<keyword evidence="2" id="KW-1185">Reference proteome</keyword>
<gene>
    <name evidence="1" type="ORF">FLACHUCJ7_00989</name>
</gene>
<sequence>MVSLETLAKIFRTMKSKNILHIILLIICVSSCNKFKQKEQLNENKNSEFVKIWFDTIKEVPFTEKLEIKQNRTFKLIGGACTARWWSEGSWNLKNDTIILNSFKPKRCVYLTEYAAMCRTIEEIRKNGRDVSIKDCTPDSDDNYEIFINEKFYLRNDTLIHVKQNKKCEGIEVAYSIKEKIR</sequence>
<protein>
    <recommendedName>
        <fullName evidence="3">DUF306 domain-containing protein</fullName>
    </recommendedName>
</protein>
<name>A0A6V6YUY0_9FLAO</name>
<comment type="caution">
    <text evidence="1">The sequence shown here is derived from an EMBL/GenBank/DDBJ whole genome shotgun (WGS) entry which is preliminary data.</text>
</comment>
<evidence type="ECO:0000313" key="1">
    <source>
        <dbReference type="EMBL" id="CAD0002492.1"/>
    </source>
</evidence>
<dbReference type="Proteomes" id="UP000556700">
    <property type="component" value="Unassembled WGS sequence"/>
</dbReference>
<accession>A0A6V6YUY0</accession>
<organism evidence="1 2">
    <name type="scientific">Flavobacterium chungangense</name>
    <dbReference type="NCBI Taxonomy" id="554283"/>
    <lineage>
        <taxon>Bacteria</taxon>
        <taxon>Pseudomonadati</taxon>
        <taxon>Bacteroidota</taxon>
        <taxon>Flavobacteriia</taxon>
        <taxon>Flavobacteriales</taxon>
        <taxon>Flavobacteriaceae</taxon>
        <taxon>Flavobacterium</taxon>
    </lineage>
</organism>
<evidence type="ECO:0000313" key="2">
    <source>
        <dbReference type="Proteomes" id="UP000556700"/>
    </source>
</evidence>
<reference evidence="1 2" key="1">
    <citation type="submission" date="2020-06" db="EMBL/GenBank/DDBJ databases">
        <authorList>
            <person name="Criscuolo A."/>
        </authorList>
    </citation>
    <scope>NUCLEOTIDE SEQUENCE [LARGE SCALE GENOMIC DNA]</scope>
    <source>
        <strain evidence="2">CIP 110025</strain>
    </source>
</reference>